<protein>
    <recommendedName>
        <fullName evidence="15">Sensory/regulatory protein RpfC</fullName>
        <ecNumber evidence="3">2.7.13.3</ecNumber>
    </recommendedName>
</protein>
<evidence type="ECO:0000256" key="11">
    <source>
        <dbReference type="ARBA" id="ARBA00022989"/>
    </source>
</evidence>
<evidence type="ECO:0000256" key="16">
    <source>
        <dbReference type="PROSITE-ProRule" id="PRU00110"/>
    </source>
</evidence>
<evidence type="ECO:0000259" key="19">
    <source>
        <dbReference type="PROSITE" id="PS50109"/>
    </source>
</evidence>
<dbReference type="SMART" id="SM00388">
    <property type="entry name" value="HisKA"/>
    <property type="match status" value="1"/>
</dbReference>
<dbReference type="CDD" id="cd00082">
    <property type="entry name" value="HisKA"/>
    <property type="match status" value="1"/>
</dbReference>
<dbReference type="PROSITE" id="PS50894">
    <property type="entry name" value="HPT"/>
    <property type="match status" value="1"/>
</dbReference>
<keyword evidence="7 18" id="KW-0812">Transmembrane</keyword>
<keyword evidence="11 18" id="KW-1133">Transmembrane helix</keyword>
<dbReference type="CDD" id="cd00130">
    <property type="entry name" value="PAS"/>
    <property type="match status" value="1"/>
</dbReference>
<evidence type="ECO:0000259" key="21">
    <source>
        <dbReference type="PROSITE" id="PS50112"/>
    </source>
</evidence>
<keyword evidence="6 24" id="KW-0808">Transferase</keyword>
<feature type="domain" description="PAC" evidence="22">
    <location>
        <begin position="422"/>
        <end position="472"/>
    </location>
</feature>
<dbReference type="EC" id="2.7.13.3" evidence="3"/>
<dbReference type="SUPFAM" id="SSF55785">
    <property type="entry name" value="PYP-like sensor domain (PAS domain)"/>
    <property type="match status" value="1"/>
</dbReference>
<dbReference type="PROSITE" id="PS50109">
    <property type="entry name" value="HIS_KIN"/>
    <property type="match status" value="1"/>
</dbReference>
<evidence type="ECO:0000256" key="8">
    <source>
        <dbReference type="ARBA" id="ARBA00022741"/>
    </source>
</evidence>
<feature type="modified residue" description="Phosphohistidine" evidence="16">
    <location>
        <position position="1063"/>
    </location>
</feature>
<dbReference type="AlphaFoldDB" id="A0A1C3RJX1"/>
<reference evidence="24 25" key="1">
    <citation type="submission" date="2016-07" db="EMBL/GenBank/DDBJ databases">
        <authorList>
            <person name="Lefevre C.T."/>
        </authorList>
    </citation>
    <scope>NUCLEOTIDE SEQUENCE [LARGE SCALE GENOMIC DNA]</scope>
    <source>
        <strain evidence="24">PR1</strain>
    </source>
</reference>
<dbReference type="InterPro" id="IPR036097">
    <property type="entry name" value="HisK_dim/P_sf"/>
</dbReference>
<dbReference type="Gene3D" id="1.20.120.160">
    <property type="entry name" value="HPT domain"/>
    <property type="match status" value="1"/>
</dbReference>
<evidence type="ECO:0000256" key="1">
    <source>
        <dbReference type="ARBA" id="ARBA00000085"/>
    </source>
</evidence>
<dbReference type="PANTHER" id="PTHR45339:SF1">
    <property type="entry name" value="HYBRID SIGNAL TRANSDUCTION HISTIDINE KINASE J"/>
    <property type="match status" value="1"/>
</dbReference>
<dbReference type="InterPro" id="IPR013767">
    <property type="entry name" value="PAS_fold"/>
</dbReference>
<feature type="domain" description="Response regulatory" evidence="20">
    <location>
        <begin position="725"/>
        <end position="838"/>
    </location>
</feature>
<dbReference type="InterPro" id="IPR000014">
    <property type="entry name" value="PAS"/>
</dbReference>
<dbReference type="Pfam" id="PF00072">
    <property type="entry name" value="Response_reg"/>
    <property type="match status" value="2"/>
</dbReference>
<dbReference type="Pfam" id="PF02518">
    <property type="entry name" value="HATPase_c"/>
    <property type="match status" value="1"/>
</dbReference>
<dbReference type="Pfam" id="PF00512">
    <property type="entry name" value="HisKA"/>
    <property type="match status" value="1"/>
</dbReference>
<dbReference type="InterPro" id="IPR008207">
    <property type="entry name" value="Sig_transdc_His_kin_Hpt_dom"/>
</dbReference>
<dbReference type="SUPFAM" id="SSF47384">
    <property type="entry name" value="Homodimeric domain of signal transducing histidine kinase"/>
    <property type="match status" value="1"/>
</dbReference>
<dbReference type="FunFam" id="1.10.287.130:FF:000002">
    <property type="entry name" value="Two-component osmosensing histidine kinase"/>
    <property type="match status" value="1"/>
</dbReference>
<dbReference type="CDD" id="cd00088">
    <property type="entry name" value="HPT"/>
    <property type="match status" value="1"/>
</dbReference>
<dbReference type="EMBL" id="FLYE01000045">
    <property type="protein sequence ID" value="SCA57584.1"/>
    <property type="molecule type" value="Genomic_DNA"/>
</dbReference>
<evidence type="ECO:0000256" key="12">
    <source>
        <dbReference type="ARBA" id="ARBA00023012"/>
    </source>
</evidence>
<dbReference type="OrthoDB" id="9810730at2"/>
<dbReference type="PROSITE" id="PS50112">
    <property type="entry name" value="PAS"/>
    <property type="match status" value="1"/>
</dbReference>
<sequence length="1117" mass="125064">MLKTLWRRLEIYKSPLTRKVTIGVFLGIILIEIIILVPSYNNKEKELLNGLTSKIDLIATSILPISELSLEHRLGLLREVPDIIHLYDADALDEEQMEIYSRSSHTLTLSHNLPDDKDRRVVIIADAAFVPVEMNAYVGRIVGLILIISAFVTVVTMLVLERLLINPLMKLNTALNSNKDDVNIEALSDDMLDRRDELGDLARSYKSLGDNISAAFSEIEVLARFPYENPNPILRCSSDFKIMYSNTIAWNETGFFKDSEKSIICDDLKYSVKHTLDENQNATQTINCNGTIYSCTLVPIKEYGYCNLYARDITSQIRAEKALQSLNLQLEDVVRDRTRELEKQKSQLSATISASLDAIIIMSLDGRIVEFSQSAESVFGYKTSEVMGKILSDYLIPEQFKESHDKGLLHFIETGEGNVIGKRIEIEAQHKDGHVFPIELAIHVSGSGEERLFIAYLRDISSRKEQEQDLILAKEHAESANTAKSEFLATMSHEIRTPMNGVIGMTGLLMDTGLNDEQHHYADTIRHSGEALMRIINDILDYTKIEVGKLELEESDFDMVQLCESVVDLLASKAMEKGLQFGSLVSPEINGTYKSDPGRIRQILLNFITNAIKFTTEGAVILRVEDTGQGIRFEVEDNGIGISEEDADKLFQKFTQVDASTTRKYGGTGLGLAISKLIVEALGGEIGLTSELGKGSTFWFTLPLERLEASPLLAQDEKSVLENKQALIIDDNQVNREIFDINMSSWGMKTTLCSSVKEALKQSDAHDFDIIMLDFNMPDQNGSDFLKEYQQKNKEKTVPVVLATSSNEVSEEIKPHIEQFILKPIRQQALKNVLLSCLCEKTKEALQSHSTPVQDKPLVRTQEQLRILVAEDNQVNQMVAQGILKKLGHYVDVASNGLEAINAVENLPYDMVLMDIQMPECDGYQATREIRARSASYANIPIVAMTANAMSGDREKCLLAGMNDYLSKPVTADKLSSCIEQLLGRFNETSDIPTEESHHEPEIRHGSTKLWNEETVETMISDLDLDGYQMLLRTYLKNTLTRLENISAAMDDNDNARLKKEAHSLKGASNSIGAKEIADMAVRLEQQVEDDIPNAEQLNAAFETFKAEATKRFLSEA</sequence>
<dbReference type="InterPro" id="IPR004358">
    <property type="entry name" value="Sig_transdc_His_kin-like_C"/>
</dbReference>
<dbReference type="FunFam" id="3.30.565.10:FF:000010">
    <property type="entry name" value="Sensor histidine kinase RcsC"/>
    <property type="match status" value="1"/>
</dbReference>
<dbReference type="Pfam" id="PF00989">
    <property type="entry name" value="PAS"/>
    <property type="match status" value="1"/>
</dbReference>
<dbReference type="CDD" id="cd16922">
    <property type="entry name" value="HATPase_EvgS-ArcB-TorS-like"/>
    <property type="match status" value="1"/>
</dbReference>
<dbReference type="SUPFAM" id="SSF47226">
    <property type="entry name" value="Histidine-containing phosphotransfer domain, HPT domain"/>
    <property type="match status" value="1"/>
</dbReference>
<keyword evidence="9 24" id="KW-0418">Kinase</keyword>
<dbReference type="STRING" id="1867952.MTBPR1_60097"/>
<evidence type="ECO:0000256" key="18">
    <source>
        <dbReference type="SAM" id="Phobius"/>
    </source>
</evidence>
<evidence type="ECO:0000256" key="7">
    <source>
        <dbReference type="ARBA" id="ARBA00022692"/>
    </source>
</evidence>
<dbReference type="InterPro" id="IPR035965">
    <property type="entry name" value="PAS-like_dom_sf"/>
</dbReference>
<evidence type="ECO:0000313" key="24">
    <source>
        <dbReference type="EMBL" id="SCA57584.1"/>
    </source>
</evidence>
<evidence type="ECO:0000256" key="2">
    <source>
        <dbReference type="ARBA" id="ARBA00004651"/>
    </source>
</evidence>
<dbReference type="CDD" id="cd17546">
    <property type="entry name" value="REC_hyHK_CKI1_RcsC-like"/>
    <property type="match status" value="1"/>
</dbReference>
<dbReference type="InterPro" id="IPR036890">
    <property type="entry name" value="HATPase_C_sf"/>
</dbReference>
<gene>
    <name evidence="24" type="ORF">MTBPR1_60097</name>
</gene>
<evidence type="ECO:0000256" key="5">
    <source>
        <dbReference type="ARBA" id="ARBA00022553"/>
    </source>
</evidence>
<keyword evidence="4" id="KW-1003">Cell membrane</keyword>
<evidence type="ECO:0000256" key="14">
    <source>
        <dbReference type="ARBA" id="ARBA00064003"/>
    </source>
</evidence>
<dbReference type="SUPFAM" id="SSF55874">
    <property type="entry name" value="ATPase domain of HSP90 chaperone/DNA topoisomerase II/histidine kinase"/>
    <property type="match status" value="1"/>
</dbReference>
<evidence type="ECO:0000259" key="22">
    <source>
        <dbReference type="PROSITE" id="PS50113"/>
    </source>
</evidence>
<dbReference type="Gene3D" id="3.30.565.10">
    <property type="entry name" value="Histidine kinase-like ATPase, C-terminal domain"/>
    <property type="match status" value="1"/>
</dbReference>
<keyword evidence="5 17" id="KW-0597">Phosphoprotein</keyword>
<dbReference type="GO" id="GO:0006355">
    <property type="term" value="P:regulation of DNA-templated transcription"/>
    <property type="evidence" value="ECO:0007669"/>
    <property type="project" value="InterPro"/>
</dbReference>
<dbReference type="InterPro" id="IPR003661">
    <property type="entry name" value="HisK_dim/P_dom"/>
</dbReference>
<feature type="transmembrane region" description="Helical" evidence="18">
    <location>
        <begin position="20"/>
        <end position="40"/>
    </location>
</feature>
<dbReference type="SMART" id="SM00448">
    <property type="entry name" value="REC"/>
    <property type="match status" value="2"/>
</dbReference>
<keyword evidence="10" id="KW-0067">ATP-binding</keyword>
<dbReference type="PANTHER" id="PTHR45339">
    <property type="entry name" value="HYBRID SIGNAL TRANSDUCTION HISTIDINE KINASE J"/>
    <property type="match status" value="1"/>
</dbReference>
<dbReference type="CDD" id="cd00156">
    <property type="entry name" value="REC"/>
    <property type="match status" value="1"/>
</dbReference>
<evidence type="ECO:0000259" key="20">
    <source>
        <dbReference type="PROSITE" id="PS50110"/>
    </source>
</evidence>
<dbReference type="Pfam" id="PF01627">
    <property type="entry name" value="Hpt"/>
    <property type="match status" value="1"/>
</dbReference>
<feature type="domain" description="Response regulatory" evidence="20">
    <location>
        <begin position="866"/>
        <end position="983"/>
    </location>
</feature>
<dbReference type="Gene3D" id="1.10.287.130">
    <property type="match status" value="1"/>
</dbReference>
<comment type="subunit">
    <text evidence="14">At low DSF concentrations, interacts with RpfF.</text>
</comment>
<evidence type="ECO:0000256" key="4">
    <source>
        <dbReference type="ARBA" id="ARBA00022475"/>
    </source>
</evidence>
<dbReference type="RefSeq" id="WP_069189603.1">
    <property type="nucleotide sequence ID" value="NZ_FLYE01000045.1"/>
</dbReference>
<evidence type="ECO:0000256" key="6">
    <source>
        <dbReference type="ARBA" id="ARBA00022679"/>
    </source>
</evidence>
<comment type="subcellular location">
    <subcellularLocation>
        <location evidence="2">Cell membrane</location>
        <topology evidence="2">Multi-pass membrane protein</topology>
    </subcellularLocation>
</comment>
<dbReference type="InterPro" id="IPR000700">
    <property type="entry name" value="PAS-assoc_C"/>
</dbReference>
<dbReference type="InterPro" id="IPR036641">
    <property type="entry name" value="HPT_dom_sf"/>
</dbReference>
<feature type="modified residue" description="4-aspartylphosphate" evidence="17">
    <location>
        <position position="774"/>
    </location>
</feature>
<name>A0A1C3RJX1_9PROT</name>
<keyword evidence="12" id="KW-0902">Two-component regulatory system</keyword>
<dbReference type="GO" id="GO:0005886">
    <property type="term" value="C:plasma membrane"/>
    <property type="evidence" value="ECO:0007669"/>
    <property type="project" value="UniProtKB-SubCell"/>
</dbReference>
<dbReference type="InterPro" id="IPR001789">
    <property type="entry name" value="Sig_transdc_resp-reg_receiver"/>
</dbReference>
<dbReference type="InterPro" id="IPR003594">
    <property type="entry name" value="HATPase_dom"/>
</dbReference>
<dbReference type="InterPro" id="IPR011006">
    <property type="entry name" value="CheY-like_superfamily"/>
</dbReference>
<dbReference type="Proteomes" id="UP000231658">
    <property type="component" value="Unassembled WGS sequence"/>
</dbReference>
<organism evidence="24 25">
    <name type="scientific">Candidatus Terasakiella magnetica</name>
    <dbReference type="NCBI Taxonomy" id="1867952"/>
    <lineage>
        <taxon>Bacteria</taxon>
        <taxon>Pseudomonadati</taxon>
        <taxon>Pseudomonadota</taxon>
        <taxon>Alphaproteobacteria</taxon>
        <taxon>Rhodospirillales</taxon>
        <taxon>Terasakiellaceae</taxon>
        <taxon>Terasakiella</taxon>
    </lineage>
</organism>
<feature type="transmembrane region" description="Helical" evidence="18">
    <location>
        <begin position="137"/>
        <end position="160"/>
    </location>
</feature>
<keyword evidence="13 18" id="KW-0472">Membrane</keyword>
<comment type="catalytic activity">
    <reaction evidence="1">
        <text>ATP + protein L-histidine = ADP + protein N-phospho-L-histidine.</text>
        <dbReference type="EC" id="2.7.13.3"/>
    </reaction>
</comment>
<evidence type="ECO:0000313" key="25">
    <source>
        <dbReference type="Proteomes" id="UP000231658"/>
    </source>
</evidence>
<proteinExistence type="predicted"/>
<dbReference type="Gene3D" id="3.30.450.20">
    <property type="entry name" value="PAS domain"/>
    <property type="match status" value="1"/>
</dbReference>
<evidence type="ECO:0000256" key="10">
    <source>
        <dbReference type="ARBA" id="ARBA00022840"/>
    </source>
</evidence>
<feature type="domain" description="PAS" evidence="21">
    <location>
        <begin position="344"/>
        <end position="415"/>
    </location>
</feature>
<keyword evidence="8" id="KW-0547">Nucleotide-binding</keyword>
<dbReference type="Gene3D" id="3.40.50.2300">
    <property type="match status" value="2"/>
</dbReference>
<feature type="modified residue" description="4-aspartylphosphate" evidence="17">
    <location>
        <position position="915"/>
    </location>
</feature>
<dbReference type="GO" id="GO:0005524">
    <property type="term" value="F:ATP binding"/>
    <property type="evidence" value="ECO:0007669"/>
    <property type="project" value="UniProtKB-KW"/>
</dbReference>
<dbReference type="SUPFAM" id="SSF52172">
    <property type="entry name" value="CheY-like"/>
    <property type="match status" value="2"/>
</dbReference>
<dbReference type="GO" id="GO:0000155">
    <property type="term" value="F:phosphorelay sensor kinase activity"/>
    <property type="evidence" value="ECO:0007669"/>
    <property type="project" value="InterPro"/>
</dbReference>
<feature type="domain" description="Histidine kinase" evidence="19">
    <location>
        <begin position="490"/>
        <end position="706"/>
    </location>
</feature>
<dbReference type="PROSITE" id="PS50113">
    <property type="entry name" value="PAC"/>
    <property type="match status" value="1"/>
</dbReference>
<keyword evidence="25" id="KW-1185">Reference proteome</keyword>
<evidence type="ECO:0000256" key="9">
    <source>
        <dbReference type="ARBA" id="ARBA00022777"/>
    </source>
</evidence>
<dbReference type="SMART" id="SM00091">
    <property type="entry name" value="PAS"/>
    <property type="match status" value="1"/>
</dbReference>
<evidence type="ECO:0000256" key="3">
    <source>
        <dbReference type="ARBA" id="ARBA00012438"/>
    </source>
</evidence>
<evidence type="ECO:0000259" key="23">
    <source>
        <dbReference type="PROSITE" id="PS50894"/>
    </source>
</evidence>
<evidence type="ECO:0000256" key="13">
    <source>
        <dbReference type="ARBA" id="ARBA00023136"/>
    </source>
</evidence>
<dbReference type="Gene3D" id="6.10.340.10">
    <property type="match status" value="1"/>
</dbReference>
<feature type="domain" description="HPt" evidence="23">
    <location>
        <begin position="1024"/>
        <end position="1117"/>
    </location>
</feature>
<accession>A0A1C3RJX1</accession>
<dbReference type="PRINTS" id="PR00344">
    <property type="entry name" value="BCTRLSENSOR"/>
</dbReference>
<dbReference type="SMART" id="SM00387">
    <property type="entry name" value="HATPase_c"/>
    <property type="match status" value="1"/>
</dbReference>
<evidence type="ECO:0000256" key="15">
    <source>
        <dbReference type="ARBA" id="ARBA00068150"/>
    </source>
</evidence>
<dbReference type="PROSITE" id="PS50110">
    <property type="entry name" value="RESPONSE_REGULATORY"/>
    <property type="match status" value="2"/>
</dbReference>
<evidence type="ECO:0000256" key="17">
    <source>
        <dbReference type="PROSITE-ProRule" id="PRU00169"/>
    </source>
</evidence>
<dbReference type="NCBIfam" id="TIGR00229">
    <property type="entry name" value="sensory_box"/>
    <property type="match status" value="1"/>
</dbReference>
<dbReference type="InterPro" id="IPR005467">
    <property type="entry name" value="His_kinase_dom"/>
</dbReference>